<feature type="region of interest" description="Disordered" evidence="2">
    <location>
        <begin position="204"/>
        <end position="223"/>
    </location>
</feature>
<feature type="coiled-coil region" evidence="1">
    <location>
        <begin position="276"/>
        <end position="307"/>
    </location>
</feature>
<feature type="compositionally biased region" description="Low complexity" evidence="2">
    <location>
        <begin position="159"/>
        <end position="178"/>
    </location>
</feature>
<feature type="region of interest" description="Disordered" evidence="2">
    <location>
        <begin position="110"/>
        <end position="178"/>
    </location>
</feature>
<name>A0A6A4WU45_AMPAM</name>
<evidence type="ECO:0000313" key="4">
    <source>
        <dbReference type="Proteomes" id="UP000440578"/>
    </source>
</evidence>
<dbReference type="EMBL" id="VIIS01000391">
    <property type="protein sequence ID" value="KAF0309523.1"/>
    <property type="molecule type" value="Genomic_DNA"/>
</dbReference>
<evidence type="ECO:0000256" key="1">
    <source>
        <dbReference type="SAM" id="Coils"/>
    </source>
</evidence>
<protein>
    <submittedName>
        <fullName evidence="3">Uncharacterized protein</fullName>
    </submittedName>
</protein>
<evidence type="ECO:0000313" key="3">
    <source>
        <dbReference type="EMBL" id="KAF0309523.1"/>
    </source>
</evidence>
<keyword evidence="4" id="KW-1185">Reference proteome</keyword>
<organism evidence="3 4">
    <name type="scientific">Amphibalanus amphitrite</name>
    <name type="common">Striped barnacle</name>
    <name type="synonym">Balanus amphitrite</name>
    <dbReference type="NCBI Taxonomy" id="1232801"/>
    <lineage>
        <taxon>Eukaryota</taxon>
        <taxon>Metazoa</taxon>
        <taxon>Ecdysozoa</taxon>
        <taxon>Arthropoda</taxon>
        <taxon>Crustacea</taxon>
        <taxon>Multicrustacea</taxon>
        <taxon>Cirripedia</taxon>
        <taxon>Thoracica</taxon>
        <taxon>Thoracicalcarea</taxon>
        <taxon>Balanomorpha</taxon>
        <taxon>Balanoidea</taxon>
        <taxon>Balanidae</taxon>
        <taxon>Amphibalaninae</taxon>
        <taxon>Amphibalanus</taxon>
    </lineage>
</organism>
<gene>
    <name evidence="3" type="ORF">FJT64_019377</name>
</gene>
<proteinExistence type="predicted"/>
<keyword evidence="1" id="KW-0175">Coiled coil</keyword>
<comment type="caution">
    <text evidence="3">The sequence shown here is derived from an EMBL/GenBank/DDBJ whole genome shotgun (WGS) entry which is preliminary data.</text>
</comment>
<sequence length="336" mass="36045">MLLSSRLQQLLQRSNDLDRLQASLAGGGGDCPPLAAANGQRRPLPPVAAAPPHLVSAIGDGLVLKTASQRPAGARSPAVTVSASSHQKILPKPVLQSAAAADPPNYKVEKVKNRHKGAKAAGAARARPDSAPPKFKVRPSISVPAEARPDHRLGGTGAPGARSRARPSSLPTPAAARLPRLPAELRAYQLLSEQEEAARRPLLPAPAAGSEPESSDWEPAPAAAERYRERRRFSRCRRLLVEQMRSSGGAAAARLCGRLLRPPPGAADTERGRRLRARQRLEARRLLAALEEARDRRRQRHERARLTSLLLGAAAAYPSRTGQLLQPQRPADAHTR</sequence>
<dbReference type="Proteomes" id="UP000440578">
    <property type="component" value="Unassembled WGS sequence"/>
</dbReference>
<reference evidence="3 4" key="1">
    <citation type="submission" date="2019-07" db="EMBL/GenBank/DDBJ databases">
        <title>Draft genome assembly of a fouling barnacle, Amphibalanus amphitrite (Darwin, 1854): The first reference genome for Thecostraca.</title>
        <authorList>
            <person name="Kim W."/>
        </authorList>
    </citation>
    <scope>NUCLEOTIDE SEQUENCE [LARGE SCALE GENOMIC DNA]</scope>
    <source>
        <strain evidence="3">SNU_AA5</strain>
        <tissue evidence="3">Soma without cirri and trophi</tissue>
    </source>
</reference>
<evidence type="ECO:0000256" key="2">
    <source>
        <dbReference type="SAM" id="MobiDB-lite"/>
    </source>
</evidence>
<dbReference type="OrthoDB" id="6362536at2759"/>
<accession>A0A6A4WU45</accession>
<dbReference type="AlphaFoldDB" id="A0A6A4WU45"/>